<dbReference type="Proteomes" id="UP000663760">
    <property type="component" value="Chromosome 8"/>
</dbReference>
<comment type="subcellular location">
    <subcellularLocation>
        <location evidence="1">Nucleus</location>
    </subcellularLocation>
</comment>
<dbReference type="Gene3D" id="1.10.20.10">
    <property type="entry name" value="Histone, subunit A"/>
    <property type="match status" value="1"/>
</dbReference>
<dbReference type="GO" id="GO:0000981">
    <property type="term" value="F:DNA-binding transcription factor activity, RNA polymerase II-specific"/>
    <property type="evidence" value="ECO:0007669"/>
    <property type="project" value="TreeGrafter"/>
</dbReference>
<evidence type="ECO:0000256" key="2">
    <source>
        <dbReference type="ARBA" id="ARBA00023015"/>
    </source>
</evidence>
<dbReference type="GO" id="GO:0005634">
    <property type="term" value="C:nucleus"/>
    <property type="evidence" value="ECO:0007669"/>
    <property type="project" value="UniProtKB-SubCell"/>
</dbReference>
<comment type="function">
    <text evidence="8">Stimulates the transcription of various genes by recognizing and binding to a CCAAT motif in promoters.</text>
</comment>
<gene>
    <name evidence="10" type="ORF">SI8410_08011471</name>
</gene>
<organism evidence="10 11">
    <name type="scientific">Spirodela intermedia</name>
    <name type="common">Intermediate duckweed</name>
    <dbReference type="NCBI Taxonomy" id="51605"/>
    <lineage>
        <taxon>Eukaryota</taxon>
        <taxon>Viridiplantae</taxon>
        <taxon>Streptophyta</taxon>
        <taxon>Embryophyta</taxon>
        <taxon>Tracheophyta</taxon>
        <taxon>Spermatophyta</taxon>
        <taxon>Magnoliopsida</taxon>
        <taxon>Liliopsida</taxon>
        <taxon>Araceae</taxon>
        <taxon>Lemnoideae</taxon>
        <taxon>Spirodela</taxon>
    </lineage>
</organism>
<comment type="similarity">
    <text evidence="7">Belongs to the NFYC/HAP5 subunit family.</text>
</comment>
<evidence type="ECO:0000259" key="9">
    <source>
        <dbReference type="Pfam" id="PF00808"/>
    </source>
</evidence>
<dbReference type="CDD" id="cd22908">
    <property type="entry name" value="HFD_NFYC-like"/>
    <property type="match status" value="1"/>
</dbReference>
<dbReference type="GO" id="GO:0000978">
    <property type="term" value="F:RNA polymerase II cis-regulatory region sequence-specific DNA binding"/>
    <property type="evidence" value="ECO:0007669"/>
    <property type="project" value="TreeGrafter"/>
</dbReference>
<dbReference type="SUPFAM" id="SSF47113">
    <property type="entry name" value="Histone-fold"/>
    <property type="match status" value="1"/>
</dbReference>
<keyword evidence="4" id="KW-0804">Transcription</keyword>
<dbReference type="AlphaFoldDB" id="A0A7I8KSI7"/>
<reference evidence="10" key="1">
    <citation type="submission" date="2020-02" db="EMBL/GenBank/DDBJ databases">
        <authorList>
            <person name="Scholz U."/>
            <person name="Mascher M."/>
            <person name="Fiebig A."/>
        </authorList>
    </citation>
    <scope>NUCLEOTIDE SEQUENCE</scope>
</reference>
<dbReference type="PANTHER" id="PTHR10252:SF39">
    <property type="entry name" value="NUCLEAR TRANSCRIPTION FACTOR Y SUBUNIT C-6"/>
    <property type="match status" value="1"/>
</dbReference>
<accession>A0A7I8KSI7</accession>
<feature type="domain" description="Transcription factor CBF/NF-Y/archaeal histone" evidence="9">
    <location>
        <begin position="47"/>
        <end position="110"/>
    </location>
</feature>
<keyword evidence="11" id="KW-1185">Reference proteome</keyword>
<evidence type="ECO:0000256" key="4">
    <source>
        <dbReference type="ARBA" id="ARBA00023163"/>
    </source>
</evidence>
<keyword evidence="3" id="KW-0238">DNA-binding</keyword>
<evidence type="ECO:0000256" key="6">
    <source>
        <dbReference type="ARBA" id="ARBA00025911"/>
    </source>
</evidence>
<dbReference type="GO" id="GO:0046982">
    <property type="term" value="F:protein heterodimerization activity"/>
    <property type="evidence" value="ECO:0007669"/>
    <property type="project" value="InterPro"/>
</dbReference>
<dbReference type="OrthoDB" id="1272441at2759"/>
<evidence type="ECO:0000313" key="10">
    <source>
        <dbReference type="EMBL" id="CAA7400793.1"/>
    </source>
</evidence>
<dbReference type="EMBL" id="LR746271">
    <property type="protein sequence ID" value="CAA7400793.1"/>
    <property type="molecule type" value="Genomic_DNA"/>
</dbReference>
<dbReference type="InterPro" id="IPR003958">
    <property type="entry name" value="CBFA_NFYB_domain"/>
</dbReference>
<dbReference type="PANTHER" id="PTHR10252">
    <property type="entry name" value="HISTONE-LIKE TRANSCRIPTION FACTOR CCAAT-RELATED"/>
    <property type="match status" value="1"/>
</dbReference>
<dbReference type="FunFam" id="1.10.20.10:FF:000062">
    <property type="entry name" value="Nuclear transcription factor Y subunit C"/>
    <property type="match status" value="1"/>
</dbReference>
<keyword evidence="5" id="KW-0539">Nucleus</keyword>
<name>A0A7I8KSI7_SPIIN</name>
<dbReference type="InterPro" id="IPR050568">
    <property type="entry name" value="Transcr_DNA_Rep_Reg"/>
</dbReference>
<evidence type="ECO:0000256" key="5">
    <source>
        <dbReference type="ARBA" id="ARBA00023242"/>
    </source>
</evidence>
<evidence type="ECO:0000256" key="3">
    <source>
        <dbReference type="ARBA" id="ARBA00023125"/>
    </source>
</evidence>
<sequence length="199" mass="22289">MQQQPPPLPPPSSYELFCQGHLLRLQHCLDDFWERQRREAADVVITDLPLARIMKIIKADEDVNHVASEALVVFAHACRLFVLELTLRSWAYSQEMNRRMLRMNDVAVAIARHGSFDFLLDIVPMQRPTLAPPSLPLPPIPPSPLPVTPRPLPLSPAAVAAVAAVSTAADQVSVDLLYPEDVFLQQPNQGSWPEFQQPH</sequence>
<dbReference type="Pfam" id="PF00808">
    <property type="entry name" value="CBFD_NFYB_HMF"/>
    <property type="match status" value="1"/>
</dbReference>
<proteinExistence type="inferred from homology"/>
<evidence type="ECO:0000256" key="7">
    <source>
        <dbReference type="ARBA" id="ARBA00038129"/>
    </source>
</evidence>
<evidence type="ECO:0000256" key="8">
    <source>
        <dbReference type="ARBA" id="ARBA00059992"/>
    </source>
</evidence>
<evidence type="ECO:0000256" key="1">
    <source>
        <dbReference type="ARBA" id="ARBA00004123"/>
    </source>
</evidence>
<comment type="subunit">
    <text evidence="6">Heterotrimeric transcription factor composed of three components, NF-YA, NF-YB and NF-YC. NF-YB and NF-YC must interact and dimerize for NF-YA association and DNA binding.</text>
</comment>
<dbReference type="InterPro" id="IPR009072">
    <property type="entry name" value="Histone-fold"/>
</dbReference>
<evidence type="ECO:0000313" key="11">
    <source>
        <dbReference type="Proteomes" id="UP000663760"/>
    </source>
</evidence>
<keyword evidence="2" id="KW-0805">Transcription regulation</keyword>
<protein>
    <recommendedName>
        <fullName evidence="9">Transcription factor CBF/NF-Y/archaeal histone domain-containing protein</fullName>
    </recommendedName>
</protein>